<evidence type="ECO:0000256" key="7">
    <source>
        <dbReference type="ARBA" id="ARBA00022984"/>
    </source>
</evidence>
<dbReference type="RefSeq" id="WP_045095624.1">
    <property type="nucleotide sequence ID" value="NZ_LN614827.1"/>
</dbReference>
<evidence type="ECO:0000256" key="8">
    <source>
        <dbReference type="ARBA" id="ARBA00023316"/>
    </source>
</evidence>
<dbReference type="GO" id="GO:0071555">
    <property type="term" value="P:cell wall organization"/>
    <property type="evidence" value="ECO:0007669"/>
    <property type="project" value="UniProtKB-UniRule"/>
</dbReference>
<dbReference type="STRING" id="1212491.LFA_1650"/>
<keyword evidence="3" id="KW-0328">Glycosyltransferase</keyword>
<dbReference type="OrthoDB" id="9787225at2"/>
<organism evidence="11 12">
    <name type="scientific">Legionella fallonii LLAP-10</name>
    <dbReference type="NCBI Taxonomy" id="1212491"/>
    <lineage>
        <taxon>Bacteria</taxon>
        <taxon>Pseudomonadati</taxon>
        <taxon>Pseudomonadota</taxon>
        <taxon>Gammaproteobacteria</taxon>
        <taxon>Legionellales</taxon>
        <taxon>Legionellaceae</taxon>
        <taxon>Legionella</taxon>
    </lineage>
</organism>
<dbReference type="KEGG" id="lfa:LFA_1650"/>
<evidence type="ECO:0000256" key="4">
    <source>
        <dbReference type="ARBA" id="ARBA00022679"/>
    </source>
</evidence>
<dbReference type="SUPFAM" id="SSF141523">
    <property type="entry name" value="L,D-transpeptidase catalytic domain-like"/>
    <property type="match status" value="1"/>
</dbReference>
<dbReference type="Gene3D" id="2.40.440.10">
    <property type="entry name" value="L,D-transpeptidase catalytic domain-like"/>
    <property type="match status" value="1"/>
</dbReference>
<keyword evidence="6 9" id="KW-0133">Cell shape</keyword>
<reference evidence="12" key="1">
    <citation type="submission" date="2014-09" db="EMBL/GenBank/DDBJ databases">
        <authorList>
            <person name="Gomez-Valero L."/>
        </authorList>
    </citation>
    <scope>NUCLEOTIDE SEQUENCE [LARGE SCALE GENOMIC DNA]</scope>
    <source>
        <strain evidence="12">ATCC700992</strain>
    </source>
</reference>
<gene>
    <name evidence="11" type="ORF">LFA_1650</name>
</gene>
<feature type="active site" description="Proton donor/acceptor" evidence="9">
    <location>
        <position position="194"/>
    </location>
</feature>
<dbReference type="GO" id="GO:0005576">
    <property type="term" value="C:extracellular region"/>
    <property type="evidence" value="ECO:0007669"/>
    <property type="project" value="TreeGrafter"/>
</dbReference>
<evidence type="ECO:0000313" key="11">
    <source>
        <dbReference type="EMBL" id="CEG57057.1"/>
    </source>
</evidence>
<keyword evidence="5" id="KW-0378">Hydrolase</keyword>
<dbReference type="Proteomes" id="UP000032430">
    <property type="component" value="Chromosome I"/>
</dbReference>
<evidence type="ECO:0000256" key="2">
    <source>
        <dbReference type="ARBA" id="ARBA00005992"/>
    </source>
</evidence>
<keyword evidence="8 9" id="KW-0961">Cell wall biogenesis/degradation</keyword>
<keyword evidence="12" id="KW-1185">Reference proteome</keyword>
<protein>
    <submittedName>
        <fullName evidence="11">Putative ErfK/YbiS/YcfS/YnhG family protein</fullName>
    </submittedName>
</protein>
<evidence type="ECO:0000256" key="9">
    <source>
        <dbReference type="PROSITE-ProRule" id="PRU01373"/>
    </source>
</evidence>
<dbReference type="CDD" id="cd16913">
    <property type="entry name" value="YkuD_like"/>
    <property type="match status" value="1"/>
</dbReference>
<evidence type="ECO:0000259" key="10">
    <source>
        <dbReference type="PROSITE" id="PS52029"/>
    </source>
</evidence>
<evidence type="ECO:0000313" key="12">
    <source>
        <dbReference type="Proteomes" id="UP000032430"/>
    </source>
</evidence>
<dbReference type="InterPro" id="IPR050979">
    <property type="entry name" value="LD-transpeptidase"/>
</dbReference>
<keyword evidence="7 9" id="KW-0573">Peptidoglycan synthesis</keyword>
<dbReference type="EMBL" id="LN614827">
    <property type="protein sequence ID" value="CEG57057.1"/>
    <property type="molecule type" value="Genomic_DNA"/>
</dbReference>
<evidence type="ECO:0000256" key="5">
    <source>
        <dbReference type="ARBA" id="ARBA00022801"/>
    </source>
</evidence>
<feature type="domain" description="L,D-TPase catalytic" evidence="10">
    <location>
        <begin position="99"/>
        <end position="234"/>
    </location>
</feature>
<dbReference type="PROSITE" id="PS52029">
    <property type="entry name" value="LD_TPASE"/>
    <property type="match status" value="1"/>
</dbReference>
<comment type="similarity">
    <text evidence="2">Belongs to the YkuD family.</text>
</comment>
<sequence length="301" mass="33717">MLLNQVKICSVILYVFLFLINNYSHATVLVLPVAGNIVGKVKYAQSEVGESIDEVGRRFDIGYYEMVRANLQVDPIHLLAAGTRLIIPSQFILPDVPRKGIIINLAEYRLYYFPEDENVVITFPVGIGREGWNTPLGRTKITSKVINPAWRPTKKLLAAAEEIGAPIPDFFPPGPNNPLGKHVLRLGWPTFLIHGTNRSDGIGARASAGCIRMLPDDIEYLYSLVTVGTPVRIINEPVKIGRENEDIYIQMYPLLKEQKNDKLQTIMTRKLGAANVKNWVTSKIIQNELKYPSGLVKQINN</sequence>
<name>A0A098G3K7_9GAMM</name>
<dbReference type="GO" id="GO:0008360">
    <property type="term" value="P:regulation of cell shape"/>
    <property type="evidence" value="ECO:0007669"/>
    <property type="project" value="UniProtKB-UniRule"/>
</dbReference>
<dbReference type="HOGENOM" id="CLU_046834_1_0_6"/>
<comment type="pathway">
    <text evidence="1 9">Cell wall biogenesis; peptidoglycan biosynthesis.</text>
</comment>
<dbReference type="AlphaFoldDB" id="A0A098G3K7"/>
<dbReference type="Pfam" id="PF03734">
    <property type="entry name" value="YkuD"/>
    <property type="match status" value="1"/>
</dbReference>
<dbReference type="InterPro" id="IPR038063">
    <property type="entry name" value="Transpep_catalytic_dom"/>
</dbReference>
<proteinExistence type="inferred from homology"/>
<keyword evidence="4" id="KW-0808">Transferase</keyword>
<dbReference type="PANTHER" id="PTHR30582:SF24">
    <property type="entry name" value="L,D-TRANSPEPTIDASE ERFK_SRFK-RELATED"/>
    <property type="match status" value="1"/>
</dbReference>
<dbReference type="PANTHER" id="PTHR30582">
    <property type="entry name" value="L,D-TRANSPEPTIDASE"/>
    <property type="match status" value="1"/>
</dbReference>
<dbReference type="GO" id="GO:0071972">
    <property type="term" value="F:peptidoglycan L,D-transpeptidase activity"/>
    <property type="evidence" value="ECO:0007669"/>
    <property type="project" value="TreeGrafter"/>
</dbReference>
<dbReference type="InterPro" id="IPR005490">
    <property type="entry name" value="LD_TPept_cat_dom"/>
</dbReference>
<evidence type="ECO:0000256" key="1">
    <source>
        <dbReference type="ARBA" id="ARBA00004752"/>
    </source>
</evidence>
<evidence type="ECO:0000256" key="3">
    <source>
        <dbReference type="ARBA" id="ARBA00022676"/>
    </source>
</evidence>
<accession>A0A098G3K7</accession>
<dbReference type="GO" id="GO:0018104">
    <property type="term" value="P:peptidoglycan-protein cross-linking"/>
    <property type="evidence" value="ECO:0007669"/>
    <property type="project" value="TreeGrafter"/>
</dbReference>
<dbReference type="GO" id="GO:0016757">
    <property type="term" value="F:glycosyltransferase activity"/>
    <property type="evidence" value="ECO:0007669"/>
    <property type="project" value="UniProtKB-KW"/>
</dbReference>
<dbReference type="UniPathway" id="UPA00219"/>
<feature type="active site" description="Nucleophile" evidence="9">
    <location>
        <position position="210"/>
    </location>
</feature>
<evidence type="ECO:0000256" key="6">
    <source>
        <dbReference type="ARBA" id="ARBA00022960"/>
    </source>
</evidence>